<accession>A0AAV6G6X8</accession>
<comment type="caution">
    <text evidence="2">The sequence shown here is derived from an EMBL/GenBank/DDBJ whole genome shotgun (WGS) entry which is preliminary data.</text>
</comment>
<proteinExistence type="predicted"/>
<feature type="region of interest" description="Disordered" evidence="1">
    <location>
        <begin position="1"/>
        <end position="186"/>
    </location>
</feature>
<organism evidence="2 3">
    <name type="scientific">Alosa alosa</name>
    <name type="common">allis shad</name>
    <dbReference type="NCBI Taxonomy" id="278164"/>
    <lineage>
        <taxon>Eukaryota</taxon>
        <taxon>Metazoa</taxon>
        <taxon>Chordata</taxon>
        <taxon>Craniata</taxon>
        <taxon>Vertebrata</taxon>
        <taxon>Euteleostomi</taxon>
        <taxon>Actinopterygii</taxon>
        <taxon>Neopterygii</taxon>
        <taxon>Teleostei</taxon>
        <taxon>Clupei</taxon>
        <taxon>Clupeiformes</taxon>
        <taxon>Clupeoidei</taxon>
        <taxon>Clupeidae</taxon>
        <taxon>Alosa</taxon>
    </lineage>
</organism>
<protein>
    <submittedName>
        <fullName evidence="2">Uncharacterized protein</fullName>
    </submittedName>
</protein>
<sequence>MLRDCAKGARSKVHREESNEAMTDKHGQVDKKTKKTGEKKGVRKDYLIGKESMKMEMNKMLPGGRGKGTSNEVQKGESKEIDIGTTRNTGEGLVELTLQVRVEGIPNQPSGGDKKTGTGRPAGSKGTNQRAGKAGCESSPGKALIKNRSLEKEGGDTKEEETKLKRRVKNTAPAVAGKKPDRTDDLVSDEKDYHHLLKLLRIKLPVGVLSPEVIKESQKQTCIRDAKSIVTDLENFKIQFCITPRLGCREVKRALALMNSGDALELTKIIFFEAKKDDDRKTLMEIWKRNSTSTGKGFRMQDRYTSTPISTPEMYSTAITRGWSASVHEGVKPTVTDGVRVNTKDMENMNYFDESILDESGSDRFGRFHQNKTDEIECLKFFHGLGVISSDREKVRYTKGNKVECGFLTGRLDFLAKIPKSSGISGTGASGEDKRLVIECKGTTGDMVGKVFTKRQNETLRC</sequence>
<feature type="compositionally biased region" description="Basic and acidic residues" evidence="1">
    <location>
        <begin position="148"/>
        <end position="163"/>
    </location>
</feature>
<feature type="compositionally biased region" description="Basic and acidic residues" evidence="1">
    <location>
        <begin position="14"/>
        <end position="57"/>
    </location>
</feature>
<evidence type="ECO:0000313" key="3">
    <source>
        <dbReference type="Proteomes" id="UP000823561"/>
    </source>
</evidence>
<reference evidence="2" key="1">
    <citation type="submission" date="2020-10" db="EMBL/GenBank/DDBJ databases">
        <title>Chromosome-scale genome assembly of the Allis shad, Alosa alosa.</title>
        <authorList>
            <person name="Margot Z."/>
            <person name="Christophe K."/>
            <person name="Cabau C."/>
            <person name="Louis A."/>
            <person name="Berthelot C."/>
            <person name="Parey E."/>
            <person name="Roest Crollius H."/>
            <person name="Montfort J."/>
            <person name="Robinson-Rechavi M."/>
            <person name="Bucao C."/>
            <person name="Bouchez O."/>
            <person name="Gislard M."/>
            <person name="Lluch J."/>
            <person name="Milhes M."/>
            <person name="Lampietro C."/>
            <person name="Lopez Roques C."/>
            <person name="Donnadieu C."/>
            <person name="Braasch I."/>
            <person name="Desvignes T."/>
            <person name="Postlethwait J."/>
            <person name="Bobe J."/>
            <person name="Guiguen Y."/>
        </authorList>
    </citation>
    <scope>NUCLEOTIDE SEQUENCE</scope>
    <source>
        <strain evidence="2">M-15738</strain>
        <tissue evidence="2">Blood</tissue>
    </source>
</reference>
<dbReference type="AlphaFoldDB" id="A0AAV6G6X8"/>
<dbReference type="EMBL" id="JADWDJ010000013">
    <property type="protein sequence ID" value="KAG5270808.1"/>
    <property type="molecule type" value="Genomic_DNA"/>
</dbReference>
<keyword evidence="3" id="KW-1185">Reference proteome</keyword>
<name>A0AAV6G6X8_9TELE</name>
<evidence type="ECO:0000313" key="2">
    <source>
        <dbReference type="EMBL" id="KAG5270808.1"/>
    </source>
</evidence>
<evidence type="ECO:0000256" key="1">
    <source>
        <dbReference type="SAM" id="MobiDB-lite"/>
    </source>
</evidence>
<gene>
    <name evidence="2" type="ORF">AALO_G00172540</name>
</gene>
<dbReference type="Proteomes" id="UP000823561">
    <property type="component" value="Chromosome 13"/>
</dbReference>